<keyword evidence="1" id="KW-0472">Membrane</keyword>
<organism evidence="2 3">
    <name type="scientific">Chroococcidiopsis cubana SAG 39.79</name>
    <dbReference type="NCBI Taxonomy" id="388085"/>
    <lineage>
        <taxon>Bacteria</taxon>
        <taxon>Bacillati</taxon>
        <taxon>Cyanobacteriota</taxon>
        <taxon>Cyanophyceae</taxon>
        <taxon>Chroococcidiopsidales</taxon>
        <taxon>Chroococcidiopsidaceae</taxon>
        <taxon>Chroococcidiopsis</taxon>
    </lineage>
</organism>
<comment type="caution">
    <text evidence="2">The sequence shown here is derived from an EMBL/GenBank/DDBJ whole genome shotgun (WGS) entry which is preliminary data.</text>
</comment>
<keyword evidence="1" id="KW-0812">Transmembrane</keyword>
<name>A0AB37UL83_9CYAN</name>
<evidence type="ECO:0008006" key="4">
    <source>
        <dbReference type="Google" id="ProtNLM"/>
    </source>
</evidence>
<dbReference type="EMBL" id="RSCK01000017">
    <property type="protein sequence ID" value="RUT12146.1"/>
    <property type="molecule type" value="Genomic_DNA"/>
</dbReference>
<sequence>MSSVQQTQIAFRPVRRFLWLERLVALVVLLNFFLVLFDLSYIPWRDFYFEKLPQIVQQYDPIKGIEPHRETTRYLAQFQQIKQEIEQTGIQSPEVENLLAQMRQLSNELIEDNPFAIAQKTGHLENIKNQVRDRVHINSAHQAFDTFWSQAYLNRAGWERELDFFTTNLQPLIETNYYRGINTQGKFIDRFWLIDLPFIAFFGLEILIRTFIISRQRPDLNWLEALLRRWYDLFLLLPFWRWLRVIPVTIQLYQAQLLNLEPVRKQIKYDFVTNFAEEVTEIVGVRLIDQMQDSIERGDAAEWLLRTGRYQPYININNTNEVQEIANRLLRMTIYQVIPKVQTEIESLLHYSIENAIKKTQMYQQIQHLPGMDTLPRQVSSKLANDISQSTYTTLTNLLEDPIVIEKSSHLIQNFSIALETEVKKQHNLQALKSLFVDLLEEVKINYVKDIAQGGVERSWEEANQLRRIIRQ</sequence>
<evidence type="ECO:0000256" key="1">
    <source>
        <dbReference type="SAM" id="Phobius"/>
    </source>
</evidence>
<dbReference type="Proteomes" id="UP000282574">
    <property type="component" value="Unassembled WGS sequence"/>
</dbReference>
<proteinExistence type="predicted"/>
<feature type="transmembrane region" description="Helical" evidence="1">
    <location>
        <begin position="23"/>
        <end position="44"/>
    </location>
</feature>
<evidence type="ECO:0000313" key="3">
    <source>
        <dbReference type="Proteomes" id="UP000282574"/>
    </source>
</evidence>
<accession>A0AB37UL83</accession>
<keyword evidence="1" id="KW-1133">Transmembrane helix</keyword>
<evidence type="ECO:0000313" key="2">
    <source>
        <dbReference type="EMBL" id="RUT12146.1"/>
    </source>
</evidence>
<dbReference type="AlphaFoldDB" id="A0AB37UL83"/>
<reference evidence="2 3" key="1">
    <citation type="journal article" date="2019" name="Genome Biol. Evol.">
        <title>Day and night: Metabolic profiles and evolutionary relationships of six axenic non-marine cyanobacteria.</title>
        <authorList>
            <person name="Will S.E."/>
            <person name="Henke P."/>
            <person name="Boedeker C."/>
            <person name="Huang S."/>
            <person name="Brinkmann H."/>
            <person name="Rohde M."/>
            <person name="Jarek M."/>
            <person name="Friedl T."/>
            <person name="Seufert S."/>
            <person name="Schumacher M."/>
            <person name="Overmann J."/>
            <person name="Neumann-Schaal M."/>
            <person name="Petersen J."/>
        </authorList>
    </citation>
    <scope>NUCLEOTIDE SEQUENCE [LARGE SCALE GENOMIC DNA]</scope>
    <source>
        <strain evidence="2 3">SAG 39.79</strain>
    </source>
</reference>
<protein>
    <recommendedName>
        <fullName evidence="4">Uridine phosphorylase</fullName>
    </recommendedName>
</protein>
<keyword evidence="3" id="KW-1185">Reference proteome</keyword>
<gene>
    <name evidence="2" type="ORF">DSM107010_25610</name>
</gene>